<keyword evidence="2" id="KW-1185">Reference proteome</keyword>
<accession>A0AAN7EA39</accession>
<dbReference type="AlphaFoldDB" id="A0AAN7EA39"/>
<reference evidence="1 2" key="1">
    <citation type="journal article" date="2023" name="G3 (Bethesda)">
        <title>A haplotype-resolved chromosome-scale genome for Quercus rubra L. provides insights into the genetics of adaptive traits for red oak species.</title>
        <authorList>
            <person name="Kapoor B."/>
            <person name="Jenkins J."/>
            <person name="Schmutz J."/>
            <person name="Zhebentyayeva T."/>
            <person name="Kuelheim C."/>
            <person name="Coggeshall M."/>
            <person name="Heim C."/>
            <person name="Lasky J.R."/>
            <person name="Leites L."/>
            <person name="Islam-Faridi N."/>
            <person name="Romero-Severson J."/>
            <person name="DeLeo V.L."/>
            <person name="Lucas S.M."/>
            <person name="Lazic D."/>
            <person name="Gailing O."/>
            <person name="Carlson J."/>
            <person name="Staton M."/>
        </authorList>
    </citation>
    <scope>NUCLEOTIDE SEQUENCE [LARGE SCALE GENOMIC DNA]</scope>
    <source>
        <strain evidence="1">Pseudo-F2</strain>
    </source>
</reference>
<dbReference type="Proteomes" id="UP001324115">
    <property type="component" value="Unassembled WGS sequence"/>
</dbReference>
<comment type="caution">
    <text evidence="1">The sequence shown here is derived from an EMBL/GenBank/DDBJ whole genome shotgun (WGS) entry which is preliminary data.</text>
</comment>
<protein>
    <submittedName>
        <fullName evidence="1">Uncharacterized protein</fullName>
    </submittedName>
</protein>
<gene>
    <name evidence="1" type="ORF">RGQ29_002411</name>
</gene>
<organism evidence="1 2">
    <name type="scientific">Quercus rubra</name>
    <name type="common">Northern red oak</name>
    <name type="synonym">Quercus borealis</name>
    <dbReference type="NCBI Taxonomy" id="3512"/>
    <lineage>
        <taxon>Eukaryota</taxon>
        <taxon>Viridiplantae</taxon>
        <taxon>Streptophyta</taxon>
        <taxon>Embryophyta</taxon>
        <taxon>Tracheophyta</taxon>
        <taxon>Spermatophyta</taxon>
        <taxon>Magnoliopsida</taxon>
        <taxon>eudicotyledons</taxon>
        <taxon>Gunneridae</taxon>
        <taxon>Pentapetalae</taxon>
        <taxon>rosids</taxon>
        <taxon>fabids</taxon>
        <taxon>Fagales</taxon>
        <taxon>Fagaceae</taxon>
        <taxon>Quercus</taxon>
    </lineage>
</organism>
<sequence length="84" mass="9554">MTLKSGLLYSVHYKEVQLEIQIKLNEKVNNFFLLRSNYNVGSAGTITWNAPASVNWVYLVSLRQCIKIPDNLSAVQILCYGFIT</sequence>
<evidence type="ECO:0000313" key="2">
    <source>
        <dbReference type="Proteomes" id="UP001324115"/>
    </source>
</evidence>
<proteinExistence type="predicted"/>
<evidence type="ECO:0000313" key="1">
    <source>
        <dbReference type="EMBL" id="KAK4566176.1"/>
    </source>
</evidence>
<name>A0AAN7EA39_QUERU</name>
<dbReference type="EMBL" id="JAXUIC010000010">
    <property type="protein sequence ID" value="KAK4566176.1"/>
    <property type="molecule type" value="Genomic_DNA"/>
</dbReference>